<sequence length="634" mass="74458">MLSRNVRSLLRKTTRISQQATKVAIVDNAIKSSLFEKARFNSTKSESTGKSTTTNIFDEADSNRNHMFEYSWGTWLKNDKLEKQKRLTKFSIQGLNDLVKRIESIEKNGSINKERPDEIKKMENSKILSSNISYFFKDCKEAKNIKQIVSLHEGKHHRIYRVEIEGIEKKFILRLPYTLHSHLFTKRKLESEVATMDFLSNALNLNIPKVLAYSGDYNNNVGHPFILMEYIEDVDSSLMRKWNPLVESKDDRLDDPEAIEKLNEVIEPLADFNKIVNDFIFDNYGSLYFKGDCPENSEAVAYEEQDRWVIGPTVETAYYRNKQFVKEEDLNKFVGPWKRSEPLKMIKDLVDLELHSLKIRLSLLNNGEPYKQDSKEGLEYCIKIFEKLNKISEEMFNLNKEESLIPNLEDLLKPRLLIGDLDPMNVLIRKEGKGFEFIDFENCSIKPFLIHNYPKFLEYNGSKIFNLNEEIENYKELDELEQEQYKFMFKRTRNQFLWEVSINKNSKELVGVISPVIKLVKSIYLNLLNFRNLKDSLYVENGLIEVSSMWENYNKNGIIGKYKEEKNPIKFSELEINEFMNEINEYEIENSSKPFIATDGWVPQDMFKNLQDQGMIIRDGEKDEWVIDTDKVLK</sequence>
<keyword evidence="8" id="KW-1185">Reference proteome</keyword>
<dbReference type="InterPro" id="IPR011009">
    <property type="entry name" value="Kinase-like_dom_sf"/>
</dbReference>
<proteinExistence type="inferred from homology"/>
<dbReference type="PANTHER" id="PTHR36091:SF1">
    <property type="entry name" value="ALTERED INHERITANCE OF MITOCHONDRIA PROTEIN 9, MITOCHONDRIAL"/>
    <property type="match status" value="1"/>
</dbReference>
<gene>
    <name evidence="7" type="primary">AIM9</name>
    <name evidence="7" type="ORF">C6P40_001686</name>
</gene>
<evidence type="ECO:0000313" key="8">
    <source>
        <dbReference type="Proteomes" id="UP000697127"/>
    </source>
</evidence>
<keyword evidence="5" id="KW-0496">Mitochondrion</keyword>
<evidence type="ECO:0000256" key="4">
    <source>
        <dbReference type="ARBA" id="ARBA00022946"/>
    </source>
</evidence>
<dbReference type="GO" id="GO:0005739">
    <property type="term" value="C:mitochondrion"/>
    <property type="evidence" value="ECO:0007669"/>
    <property type="project" value="UniProtKB-SubCell"/>
</dbReference>
<dbReference type="PANTHER" id="PTHR36091">
    <property type="entry name" value="ALTERED INHERITANCE OF MITOCHONDRIA PROTEIN 9, MITOCHONDRIAL"/>
    <property type="match status" value="1"/>
</dbReference>
<evidence type="ECO:0000256" key="2">
    <source>
        <dbReference type="ARBA" id="ARBA00005543"/>
    </source>
</evidence>
<evidence type="ECO:0000256" key="6">
    <source>
        <dbReference type="ARBA" id="ARBA00031849"/>
    </source>
</evidence>
<protein>
    <recommendedName>
        <fullName evidence="3">Altered inheritance of mitochondria protein 9, mitochondrial</fullName>
    </recommendedName>
    <alternativeName>
        <fullName evidence="6">Found in mitochondrial proteome protein 29</fullName>
    </alternativeName>
</protein>
<organism evidence="7 8">
    <name type="scientific">Pichia californica</name>
    <dbReference type="NCBI Taxonomy" id="460514"/>
    <lineage>
        <taxon>Eukaryota</taxon>
        <taxon>Fungi</taxon>
        <taxon>Dikarya</taxon>
        <taxon>Ascomycota</taxon>
        <taxon>Saccharomycotina</taxon>
        <taxon>Pichiomycetes</taxon>
        <taxon>Pichiales</taxon>
        <taxon>Pichiaceae</taxon>
        <taxon>Pichia</taxon>
    </lineage>
</organism>
<dbReference type="InterPro" id="IPR051035">
    <property type="entry name" value="Mito_inheritance_9"/>
</dbReference>
<dbReference type="SUPFAM" id="SSF56112">
    <property type="entry name" value="Protein kinase-like (PK-like)"/>
    <property type="match status" value="1"/>
</dbReference>
<comment type="caution">
    <text evidence="7">The sequence shown here is derived from an EMBL/GenBank/DDBJ whole genome shotgun (WGS) entry which is preliminary data.</text>
</comment>
<evidence type="ECO:0000256" key="3">
    <source>
        <dbReference type="ARBA" id="ARBA00016197"/>
    </source>
</evidence>
<comment type="subcellular location">
    <subcellularLocation>
        <location evidence="1">Mitochondrion</location>
    </subcellularLocation>
</comment>
<comment type="similarity">
    <text evidence="2">Belongs to the AIM9 family.</text>
</comment>
<dbReference type="OrthoDB" id="2968323at2759"/>
<evidence type="ECO:0000313" key="7">
    <source>
        <dbReference type="EMBL" id="KAG0690741.1"/>
    </source>
</evidence>
<dbReference type="Proteomes" id="UP000697127">
    <property type="component" value="Unassembled WGS sequence"/>
</dbReference>
<evidence type="ECO:0000256" key="1">
    <source>
        <dbReference type="ARBA" id="ARBA00004173"/>
    </source>
</evidence>
<evidence type="ECO:0000256" key="5">
    <source>
        <dbReference type="ARBA" id="ARBA00023128"/>
    </source>
</evidence>
<reference evidence="7" key="1">
    <citation type="submission" date="2020-11" db="EMBL/GenBank/DDBJ databases">
        <title>Kefir isolates.</title>
        <authorList>
            <person name="Marcisauskas S."/>
            <person name="Kim Y."/>
            <person name="Blasche S."/>
        </authorList>
    </citation>
    <scope>NUCLEOTIDE SEQUENCE</scope>
    <source>
        <strain evidence="7">Olga-1</strain>
    </source>
</reference>
<name>A0A9P6WP90_9ASCO</name>
<dbReference type="Gene3D" id="3.30.200.20">
    <property type="entry name" value="Phosphorylase Kinase, domain 1"/>
    <property type="match status" value="1"/>
</dbReference>
<accession>A0A9P6WP90</accession>
<keyword evidence="4" id="KW-0809">Transit peptide</keyword>
<dbReference type="EMBL" id="PUHW01000020">
    <property type="protein sequence ID" value="KAG0690741.1"/>
    <property type="molecule type" value="Genomic_DNA"/>
</dbReference>
<dbReference type="AlphaFoldDB" id="A0A9P6WP90"/>